<evidence type="ECO:0000313" key="1">
    <source>
        <dbReference type="EnsemblPlants" id="MELO3C021049.2.1"/>
    </source>
</evidence>
<dbReference type="EnsemblPlants" id="MELO3C021049.2.1">
    <property type="protein sequence ID" value="MELO3C021049.2.1"/>
    <property type="gene ID" value="MELO3C021049.2"/>
</dbReference>
<organism evidence="1">
    <name type="scientific">Cucumis melo</name>
    <name type="common">Muskmelon</name>
    <dbReference type="NCBI Taxonomy" id="3656"/>
    <lineage>
        <taxon>Eukaryota</taxon>
        <taxon>Viridiplantae</taxon>
        <taxon>Streptophyta</taxon>
        <taxon>Embryophyta</taxon>
        <taxon>Tracheophyta</taxon>
        <taxon>Spermatophyta</taxon>
        <taxon>Magnoliopsida</taxon>
        <taxon>eudicotyledons</taxon>
        <taxon>Gunneridae</taxon>
        <taxon>Pentapetalae</taxon>
        <taxon>rosids</taxon>
        <taxon>fabids</taxon>
        <taxon>Cucurbitales</taxon>
        <taxon>Cucurbitaceae</taxon>
        <taxon>Benincaseae</taxon>
        <taxon>Cucumis</taxon>
    </lineage>
</organism>
<name>A0A9I9DMY1_CUCME</name>
<dbReference type="AlphaFoldDB" id="A0A9I9DMY1"/>
<reference evidence="1" key="1">
    <citation type="submission" date="2023-03" db="UniProtKB">
        <authorList>
            <consortium name="EnsemblPlants"/>
        </authorList>
    </citation>
    <scope>IDENTIFICATION</scope>
</reference>
<protein>
    <submittedName>
        <fullName evidence="1">Uncharacterized protein</fullName>
    </submittedName>
</protein>
<proteinExistence type="predicted"/>
<sequence length="65" mass="7767">MAETVDIIRNAMDFANDQLKVIPKWSNTQRQVEDEYITECMNQLQDILELSSRDRVWIIRIIIRS</sequence>
<accession>A0A9I9DMY1</accession>
<dbReference type="Gramene" id="MELO3C021049.2.1">
    <property type="protein sequence ID" value="MELO3C021049.2.1"/>
    <property type="gene ID" value="MELO3C021049.2"/>
</dbReference>